<dbReference type="AlphaFoldDB" id="A0A5C5U6C8"/>
<evidence type="ECO:0008006" key="4">
    <source>
        <dbReference type="Google" id="ProtNLM"/>
    </source>
</evidence>
<dbReference type="Pfam" id="PF09694">
    <property type="entry name" value="Gcw_chp"/>
    <property type="match status" value="1"/>
</dbReference>
<sequence>MKRPLLAFACLAAFAPLAAALAGESGRSLHWANGAAFATEYVWRGQSLTDGKPAIVGELKLNHDSGVYAGIWAGNLDLGPETDTSVEIDYFLGWAKRIGQLYVNAGYLYRQRPSDALSLDFEEVSVFASYDFGVARVGAGSYYAWDYFQGGNSTYTYANIGVPLGKPRGVPVSAVVVAGHHDFSNRAIGDYSTVDLRLVARHKAWSYSIGYSDTDIDPGRSGLLTRDQSDARWRVQALVMF</sequence>
<dbReference type="OrthoDB" id="9793561at2"/>
<feature type="chain" id="PRO_5022727646" description="Porin" evidence="1">
    <location>
        <begin position="23"/>
        <end position="241"/>
    </location>
</feature>
<keyword evidence="3" id="KW-1185">Reference proteome</keyword>
<evidence type="ECO:0000313" key="2">
    <source>
        <dbReference type="EMBL" id="TWT21436.1"/>
    </source>
</evidence>
<organism evidence="2 3">
    <name type="scientific">Luteimonas marina</name>
    <dbReference type="NCBI Taxonomy" id="488485"/>
    <lineage>
        <taxon>Bacteria</taxon>
        <taxon>Pseudomonadati</taxon>
        <taxon>Pseudomonadota</taxon>
        <taxon>Gammaproteobacteria</taxon>
        <taxon>Lysobacterales</taxon>
        <taxon>Lysobacteraceae</taxon>
        <taxon>Luteimonas</taxon>
    </lineage>
</organism>
<dbReference type="NCBIfam" id="TIGR02001">
    <property type="entry name" value="gcw_chp"/>
    <property type="match status" value="1"/>
</dbReference>
<name>A0A5C5U6C8_9GAMM</name>
<dbReference type="InterPro" id="IPR010239">
    <property type="entry name" value="CHP02001"/>
</dbReference>
<keyword evidence="1" id="KW-0732">Signal</keyword>
<accession>A0A5C5U6C8</accession>
<feature type="signal peptide" evidence="1">
    <location>
        <begin position="1"/>
        <end position="22"/>
    </location>
</feature>
<dbReference type="RefSeq" id="WP_146387165.1">
    <property type="nucleotide sequence ID" value="NZ_VOHK01000003.1"/>
</dbReference>
<protein>
    <recommendedName>
        <fullName evidence="4">Porin</fullName>
    </recommendedName>
</protein>
<proteinExistence type="predicted"/>
<comment type="caution">
    <text evidence="2">The sequence shown here is derived from an EMBL/GenBank/DDBJ whole genome shotgun (WGS) entry which is preliminary data.</text>
</comment>
<gene>
    <name evidence="2" type="ORF">FQY83_08835</name>
</gene>
<dbReference type="EMBL" id="VOHK01000003">
    <property type="protein sequence ID" value="TWT21436.1"/>
    <property type="molecule type" value="Genomic_DNA"/>
</dbReference>
<evidence type="ECO:0000256" key="1">
    <source>
        <dbReference type="SAM" id="SignalP"/>
    </source>
</evidence>
<evidence type="ECO:0000313" key="3">
    <source>
        <dbReference type="Proteomes" id="UP000319980"/>
    </source>
</evidence>
<reference evidence="2 3" key="1">
    <citation type="journal article" date="2008" name="Int. J. Syst. Evol. Microbiol.">
        <title>Luteimonas marina sp. nov., isolated from seawater.</title>
        <authorList>
            <person name="Baik K.S."/>
            <person name="Park S.C."/>
            <person name="Kim M.S."/>
            <person name="Kim E.M."/>
            <person name="Park C."/>
            <person name="Chun J."/>
            <person name="Seong C.N."/>
        </authorList>
    </citation>
    <scope>NUCLEOTIDE SEQUENCE [LARGE SCALE GENOMIC DNA]</scope>
    <source>
        <strain evidence="2 3">FR1330</strain>
    </source>
</reference>
<dbReference type="Proteomes" id="UP000319980">
    <property type="component" value="Unassembled WGS sequence"/>
</dbReference>